<dbReference type="InterPro" id="IPR055294">
    <property type="entry name" value="FBL60-like"/>
</dbReference>
<reference evidence="2" key="1">
    <citation type="submission" date="2016-11" db="EMBL/GenBank/DDBJ databases">
        <title>The genome of Nicotiana attenuata.</title>
        <authorList>
            <person name="Xu S."/>
            <person name="Brockmoeller T."/>
            <person name="Gaquerel E."/>
            <person name="Navarro A."/>
            <person name="Kuhl H."/>
            <person name="Gase K."/>
            <person name="Ling Z."/>
            <person name="Zhou W."/>
            <person name="Kreitzer C."/>
            <person name="Stanke M."/>
            <person name="Tang H."/>
            <person name="Lyons E."/>
            <person name="Pandey P."/>
            <person name="Pandey S.P."/>
            <person name="Timmermann B."/>
            <person name="Baldwin I.T."/>
        </authorList>
    </citation>
    <scope>NUCLEOTIDE SEQUENCE [LARGE SCALE GENOMIC DNA]</scope>
    <source>
        <strain evidence="2">UT</strain>
    </source>
</reference>
<dbReference type="PANTHER" id="PTHR31293">
    <property type="entry name" value="RNI-LIKE SUPERFAMILY PROTEIN"/>
    <property type="match status" value="1"/>
</dbReference>
<accession>A0A314KWG7</accession>
<dbReference type="Pfam" id="PF00646">
    <property type="entry name" value="F-box"/>
    <property type="match status" value="1"/>
</dbReference>
<dbReference type="Gramene" id="OIT33881">
    <property type="protein sequence ID" value="OIT33881"/>
    <property type="gene ID" value="A4A49_12987"/>
</dbReference>
<dbReference type="InterPro" id="IPR001810">
    <property type="entry name" value="F-box_dom"/>
</dbReference>
<dbReference type="Proteomes" id="UP000187609">
    <property type="component" value="Unassembled WGS sequence"/>
</dbReference>
<protein>
    <submittedName>
        <fullName evidence="2">F-boxfbd/lrr-repeat protein</fullName>
    </submittedName>
</protein>
<name>A0A314KWG7_NICAT</name>
<evidence type="ECO:0000313" key="2">
    <source>
        <dbReference type="EMBL" id="OIT33881.1"/>
    </source>
</evidence>
<dbReference type="PANTHER" id="PTHR31293:SF12">
    <property type="entry name" value="RNI-LIKE SUPERFAMILY PROTEIN"/>
    <property type="match status" value="1"/>
</dbReference>
<evidence type="ECO:0000313" key="3">
    <source>
        <dbReference type="Proteomes" id="UP000187609"/>
    </source>
</evidence>
<feature type="domain" description="F-box" evidence="1">
    <location>
        <begin position="21"/>
        <end position="61"/>
    </location>
</feature>
<dbReference type="STRING" id="49451.A0A314KWG7"/>
<comment type="caution">
    <text evidence="2">The sequence shown here is derived from an EMBL/GenBank/DDBJ whole genome shotgun (WGS) entry which is preliminary data.</text>
</comment>
<evidence type="ECO:0000259" key="1">
    <source>
        <dbReference type="Pfam" id="PF00646"/>
    </source>
</evidence>
<organism evidence="2 3">
    <name type="scientific">Nicotiana attenuata</name>
    <name type="common">Coyote tobacco</name>
    <dbReference type="NCBI Taxonomy" id="49451"/>
    <lineage>
        <taxon>Eukaryota</taxon>
        <taxon>Viridiplantae</taxon>
        <taxon>Streptophyta</taxon>
        <taxon>Embryophyta</taxon>
        <taxon>Tracheophyta</taxon>
        <taxon>Spermatophyta</taxon>
        <taxon>Magnoliopsida</taxon>
        <taxon>eudicotyledons</taxon>
        <taxon>Gunneridae</taxon>
        <taxon>Pentapetalae</taxon>
        <taxon>asterids</taxon>
        <taxon>lamiids</taxon>
        <taxon>Solanales</taxon>
        <taxon>Solanaceae</taxon>
        <taxon>Nicotianoideae</taxon>
        <taxon>Nicotianeae</taxon>
        <taxon>Nicotiana</taxon>
    </lineage>
</organism>
<gene>
    <name evidence="2" type="ORF">A4A49_12987</name>
</gene>
<keyword evidence="3" id="KW-1185">Reference proteome</keyword>
<proteinExistence type="predicted"/>
<dbReference type="InterPro" id="IPR036047">
    <property type="entry name" value="F-box-like_dom_sf"/>
</dbReference>
<dbReference type="AlphaFoldDB" id="A0A314KWG7"/>
<sequence>MKKSKLTERVVGDDVGTLNRISELPDSLLVRIISLLPTTNDAFRTCLVYKRWQYLWTSIDNLTLVCRSRSKEENFASFMDYLFAKRTSSKIRKFHLEIWDMPSYNLQIKQWLSYVIKTRSKMFD</sequence>
<dbReference type="EMBL" id="MJEQ01000806">
    <property type="protein sequence ID" value="OIT33881.1"/>
    <property type="molecule type" value="Genomic_DNA"/>
</dbReference>
<dbReference type="SUPFAM" id="SSF81383">
    <property type="entry name" value="F-box domain"/>
    <property type="match status" value="1"/>
</dbReference>